<dbReference type="Proteomes" id="UP000664859">
    <property type="component" value="Unassembled WGS sequence"/>
</dbReference>
<keyword evidence="1" id="KW-1133">Transmembrane helix</keyword>
<comment type="caution">
    <text evidence="2">The sequence shown here is derived from an EMBL/GenBank/DDBJ whole genome shotgun (WGS) entry which is preliminary data.</text>
</comment>
<dbReference type="EMBL" id="JAFCMP010000517">
    <property type="protein sequence ID" value="KAG5178186.1"/>
    <property type="molecule type" value="Genomic_DNA"/>
</dbReference>
<gene>
    <name evidence="2" type="ORF">JKP88DRAFT_350421</name>
</gene>
<evidence type="ECO:0000256" key="1">
    <source>
        <dbReference type="SAM" id="Phobius"/>
    </source>
</evidence>
<reference evidence="2" key="1">
    <citation type="submission" date="2021-02" db="EMBL/GenBank/DDBJ databases">
        <title>First Annotated Genome of the Yellow-green Alga Tribonema minus.</title>
        <authorList>
            <person name="Mahan K.M."/>
        </authorList>
    </citation>
    <scope>NUCLEOTIDE SEQUENCE</scope>
    <source>
        <strain evidence="2">UTEX B ZZ1240</strain>
    </source>
</reference>
<accession>A0A835YMH4</accession>
<keyword evidence="3" id="KW-1185">Reference proteome</keyword>
<evidence type="ECO:0000313" key="3">
    <source>
        <dbReference type="Proteomes" id="UP000664859"/>
    </source>
</evidence>
<feature type="transmembrane region" description="Helical" evidence="1">
    <location>
        <begin position="35"/>
        <end position="52"/>
    </location>
</feature>
<sequence>MMRLASAIAVALAGAVIFALNELYWGRMPVLEFSTYMAVLLFSLLGLGAVLSEKGQLAVFPSEPEGPEPEVVQSDTADRVVLDLDADALGRLSPEDTSAPLTDEQLGEEISRERSHTLTERIIQGIHG</sequence>
<organism evidence="2 3">
    <name type="scientific">Tribonema minus</name>
    <dbReference type="NCBI Taxonomy" id="303371"/>
    <lineage>
        <taxon>Eukaryota</taxon>
        <taxon>Sar</taxon>
        <taxon>Stramenopiles</taxon>
        <taxon>Ochrophyta</taxon>
        <taxon>PX clade</taxon>
        <taxon>Xanthophyceae</taxon>
        <taxon>Tribonematales</taxon>
        <taxon>Tribonemataceae</taxon>
        <taxon>Tribonema</taxon>
    </lineage>
</organism>
<dbReference type="AlphaFoldDB" id="A0A835YMH4"/>
<protein>
    <submittedName>
        <fullName evidence="2">Uncharacterized protein</fullName>
    </submittedName>
</protein>
<evidence type="ECO:0000313" key="2">
    <source>
        <dbReference type="EMBL" id="KAG5178186.1"/>
    </source>
</evidence>
<keyword evidence="1" id="KW-0472">Membrane</keyword>
<keyword evidence="1" id="KW-0812">Transmembrane</keyword>
<name>A0A835YMH4_9STRA</name>
<proteinExistence type="predicted"/>